<dbReference type="Pfam" id="PF02457">
    <property type="entry name" value="DAC"/>
    <property type="match status" value="1"/>
</dbReference>
<dbReference type="NCBIfam" id="TIGR00159">
    <property type="entry name" value="diadenylate cyclase CdaA"/>
    <property type="match status" value="1"/>
</dbReference>
<sequence length="287" mass="31363">MNVVELVHNHWRDAVEIVLLSVAIYYTWRSFRGTPGGNVLIGLVVLFLALNMLSRALDLIVIRTIVESLSNVVIIALVILFQPELRRGLAALGGHRLFGASNQSRATLDLVREITFDLANRQLGALIAIERGQNIEAFAESGVKTDCALSTELAVSIFFPKTPLHDGGIIIRNDRIISAACIFPITQRADLDRALGLRHRAALGLTEESDAIVIVVSEETGIVSICHRGLIERSFDPESFDHRLAELFALKDESDSKQLAGKTPVPGSRRHSVAGHSSESGTDRLAF</sequence>
<dbReference type="Gene3D" id="3.40.1700.10">
    <property type="entry name" value="DNA integrity scanning protein, DisA, N-terminal domain"/>
    <property type="match status" value="1"/>
</dbReference>
<evidence type="ECO:0000313" key="14">
    <source>
        <dbReference type="Proteomes" id="UP000005824"/>
    </source>
</evidence>
<evidence type="ECO:0000313" key="13">
    <source>
        <dbReference type="EMBL" id="EDY19346.1"/>
    </source>
</evidence>
<dbReference type="PIRSF" id="PIRSF004793">
    <property type="entry name" value="UCP004793"/>
    <property type="match status" value="1"/>
</dbReference>
<comment type="catalytic activity">
    <reaction evidence="1 10">
        <text>2 ATP = 3',3'-c-di-AMP + 2 diphosphate</text>
        <dbReference type="Rhea" id="RHEA:35655"/>
        <dbReference type="ChEBI" id="CHEBI:30616"/>
        <dbReference type="ChEBI" id="CHEBI:33019"/>
        <dbReference type="ChEBI" id="CHEBI:71500"/>
        <dbReference type="EC" id="2.7.7.85"/>
    </reaction>
</comment>
<evidence type="ECO:0000256" key="7">
    <source>
        <dbReference type="ARBA" id="ARBA00022840"/>
    </source>
</evidence>
<dbReference type="InterPro" id="IPR036888">
    <property type="entry name" value="DNA_integrity_DisA_N_sf"/>
</dbReference>
<evidence type="ECO:0000256" key="10">
    <source>
        <dbReference type="HAMAP-Rule" id="MF_01499"/>
    </source>
</evidence>
<keyword evidence="4 10" id="KW-0812">Transmembrane</keyword>
<organism evidence="13 14">
    <name type="scientific">Chthoniobacter flavus Ellin428</name>
    <dbReference type="NCBI Taxonomy" id="497964"/>
    <lineage>
        <taxon>Bacteria</taxon>
        <taxon>Pseudomonadati</taxon>
        <taxon>Verrucomicrobiota</taxon>
        <taxon>Spartobacteria</taxon>
        <taxon>Chthoniobacterales</taxon>
        <taxon>Chthoniobacteraceae</taxon>
        <taxon>Chthoniobacter</taxon>
    </lineage>
</organism>
<dbReference type="GO" id="GO:0005524">
    <property type="term" value="F:ATP binding"/>
    <property type="evidence" value="ECO:0007669"/>
    <property type="project" value="UniProtKB-UniRule"/>
</dbReference>
<name>B4D2A6_9BACT</name>
<dbReference type="Proteomes" id="UP000005824">
    <property type="component" value="Unassembled WGS sequence"/>
</dbReference>
<comment type="function">
    <text evidence="10">Catalyzes the condensation of 2 ATP molecules into cyclic di-AMP (c-di-AMP), a second messenger used to regulate differing processes in different bacteria.</text>
</comment>
<keyword evidence="14" id="KW-1185">Reference proteome</keyword>
<evidence type="ECO:0000256" key="11">
    <source>
        <dbReference type="SAM" id="MobiDB-lite"/>
    </source>
</evidence>
<evidence type="ECO:0000256" key="6">
    <source>
        <dbReference type="ARBA" id="ARBA00022741"/>
    </source>
</evidence>
<evidence type="ECO:0000256" key="5">
    <source>
        <dbReference type="ARBA" id="ARBA00022695"/>
    </source>
</evidence>
<gene>
    <name evidence="10" type="primary">dacA</name>
    <name evidence="13" type="ORF">CfE428DRAFT_3031</name>
</gene>
<evidence type="ECO:0000256" key="2">
    <source>
        <dbReference type="ARBA" id="ARBA00022475"/>
    </source>
</evidence>
<keyword evidence="5 10" id="KW-0548">Nucleotidyltransferase</keyword>
<dbReference type="InterPro" id="IPR050338">
    <property type="entry name" value="DisA"/>
</dbReference>
<feature type="transmembrane region" description="Helical" evidence="10">
    <location>
        <begin position="60"/>
        <end position="81"/>
    </location>
</feature>
<comment type="caution">
    <text evidence="10">Lacks conserved residue(s) required for the propagation of feature annotation.</text>
</comment>
<keyword evidence="9 10" id="KW-0472">Membrane</keyword>
<comment type="caution">
    <text evidence="13">The sequence shown here is derived from an EMBL/GenBank/DDBJ whole genome shotgun (WGS) entry which is preliminary data.</text>
</comment>
<dbReference type="EC" id="2.7.7.85" evidence="10"/>
<dbReference type="InterPro" id="IPR014046">
    <property type="entry name" value="C-di-AMP_synthase"/>
</dbReference>
<dbReference type="InParanoid" id="B4D2A6"/>
<dbReference type="PROSITE" id="PS51794">
    <property type="entry name" value="DAC"/>
    <property type="match status" value="1"/>
</dbReference>
<feature type="domain" description="DAC" evidence="12">
    <location>
        <begin position="82"/>
        <end position="237"/>
    </location>
</feature>
<keyword evidence="7 10" id="KW-0067">ATP-binding</keyword>
<reference evidence="13 14" key="1">
    <citation type="journal article" date="2011" name="J. Bacteriol.">
        <title>Genome sequence of Chthoniobacter flavus Ellin428, an aerobic heterotrophic soil bacterium.</title>
        <authorList>
            <person name="Kant R."/>
            <person name="van Passel M.W."/>
            <person name="Palva A."/>
            <person name="Lucas S."/>
            <person name="Lapidus A."/>
            <person name="Glavina Del Rio T."/>
            <person name="Dalin E."/>
            <person name="Tice H."/>
            <person name="Bruce D."/>
            <person name="Goodwin L."/>
            <person name="Pitluck S."/>
            <person name="Larimer F.W."/>
            <person name="Land M.L."/>
            <person name="Hauser L."/>
            <person name="Sangwan P."/>
            <person name="de Vos W.M."/>
            <person name="Janssen P.H."/>
            <person name="Smidt H."/>
        </authorList>
    </citation>
    <scope>NUCLEOTIDE SEQUENCE [LARGE SCALE GENOMIC DNA]</scope>
    <source>
        <strain evidence="13 14">Ellin428</strain>
    </source>
</reference>
<evidence type="ECO:0000256" key="4">
    <source>
        <dbReference type="ARBA" id="ARBA00022692"/>
    </source>
</evidence>
<evidence type="ECO:0000256" key="3">
    <source>
        <dbReference type="ARBA" id="ARBA00022679"/>
    </source>
</evidence>
<dbReference type="HAMAP" id="MF_01499">
    <property type="entry name" value="DacA"/>
    <property type="match status" value="1"/>
</dbReference>
<dbReference type="AlphaFoldDB" id="B4D2A6"/>
<dbReference type="STRING" id="497964.CfE428DRAFT_3031"/>
<dbReference type="InterPro" id="IPR003390">
    <property type="entry name" value="DNA_integrity_scan_DisA_N"/>
</dbReference>
<accession>B4D2A6</accession>
<dbReference type="PANTHER" id="PTHR34185:SF1">
    <property type="entry name" value="DIADENYLATE CYCLASE"/>
    <property type="match status" value="1"/>
</dbReference>
<proteinExistence type="inferred from homology"/>
<comment type="subunit">
    <text evidence="10">Probably a homodimer.</text>
</comment>
<keyword evidence="2 10" id="KW-1003">Cell membrane</keyword>
<dbReference type="PANTHER" id="PTHR34185">
    <property type="entry name" value="DIADENYLATE CYCLASE"/>
    <property type="match status" value="1"/>
</dbReference>
<keyword evidence="6 10" id="KW-0547">Nucleotide-binding</keyword>
<dbReference type="GO" id="GO:0004016">
    <property type="term" value="F:adenylate cyclase activity"/>
    <property type="evidence" value="ECO:0007669"/>
    <property type="project" value="UniProtKB-UniRule"/>
</dbReference>
<keyword evidence="3 10" id="KW-0808">Transferase</keyword>
<evidence type="ECO:0000256" key="8">
    <source>
        <dbReference type="ARBA" id="ARBA00022989"/>
    </source>
</evidence>
<dbReference type="InterPro" id="IPR034701">
    <property type="entry name" value="CdaA"/>
</dbReference>
<dbReference type="GO" id="GO:0006171">
    <property type="term" value="P:cAMP biosynthetic process"/>
    <property type="evidence" value="ECO:0007669"/>
    <property type="project" value="InterPro"/>
</dbReference>
<dbReference type="Pfam" id="PF19293">
    <property type="entry name" value="CdaA_N"/>
    <property type="match status" value="1"/>
</dbReference>
<dbReference type="GO" id="GO:0106408">
    <property type="term" value="F:diadenylate cyclase activity"/>
    <property type="evidence" value="ECO:0007669"/>
    <property type="project" value="UniProtKB-EC"/>
</dbReference>
<dbReference type="EMBL" id="ABVL01000008">
    <property type="protein sequence ID" value="EDY19346.1"/>
    <property type="molecule type" value="Genomic_DNA"/>
</dbReference>
<evidence type="ECO:0000256" key="9">
    <source>
        <dbReference type="ARBA" id="ARBA00023136"/>
    </source>
</evidence>
<protein>
    <recommendedName>
        <fullName evidence="10">Diadenylate cyclase</fullName>
        <shortName evidence="10">DAC</shortName>
        <ecNumber evidence="10">2.7.7.85</ecNumber>
    </recommendedName>
    <alternativeName>
        <fullName evidence="10">Cyclic-di-AMP synthase</fullName>
        <shortName evidence="10">c-di-AMP synthase</shortName>
    </alternativeName>
</protein>
<evidence type="ECO:0000259" key="12">
    <source>
        <dbReference type="PROSITE" id="PS51794"/>
    </source>
</evidence>
<keyword evidence="8 10" id="KW-1133">Transmembrane helix</keyword>
<dbReference type="SUPFAM" id="SSF143597">
    <property type="entry name" value="YojJ-like"/>
    <property type="match status" value="1"/>
</dbReference>
<feature type="region of interest" description="Disordered" evidence="11">
    <location>
        <begin position="255"/>
        <end position="287"/>
    </location>
</feature>
<comment type="similarity">
    <text evidence="10">Belongs to the adenylate cyclase family. DacA/CdaA subfamily.</text>
</comment>
<evidence type="ECO:0000256" key="1">
    <source>
        <dbReference type="ARBA" id="ARBA00000877"/>
    </source>
</evidence>
<dbReference type="RefSeq" id="WP_006980356.1">
    <property type="nucleotide sequence ID" value="NZ_ABVL01000008.1"/>
</dbReference>
<dbReference type="eggNOG" id="COG1624">
    <property type="taxonomic scope" value="Bacteria"/>
</dbReference>
<dbReference type="InterPro" id="IPR045585">
    <property type="entry name" value="CdaA_N"/>
</dbReference>
<feature type="transmembrane region" description="Helical" evidence="10">
    <location>
        <begin position="35"/>
        <end position="54"/>
    </location>
</feature>